<evidence type="ECO:0000256" key="9">
    <source>
        <dbReference type="PIRSR" id="PIRSR035805-1"/>
    </source>
</evidence>
<organism evidence="13 14">
    <name type="scientific">Psychracetigena formicireducens</name>
    <dbReference type="NCBI Taxonomy" id="2986056"/>
    <lineage>
        <taxon>Bacteria</taxon>
        <taxon>Bacillati</taxon>
        <taxon>Candidatus Lithacetigenota</taxon>
        <taxon>Candidatus Psychracetigena</taxon>
    </lineage>
</organism>
<dbReference type="InterPro" id="IPR001267">
    <property type="entry name" value="Thymidine_kinase"/>
</dbReference>
<dbReference type="PANTHER" id="PTHR11441">
    <property type="entry name" value="THYMIDINE KINASE"/>
    <property type="match status" value="1"/>
</dbReference>
<keyword evidence="6 8" id="KW-0418">Kinase</keyword>
<dbReference type="HAMAP" id="MF_00124">
    <property type="entry name" value="Thymidine_kinase"/>
    <property type="match status" value="1"/>
</dbReference>
<dbReference type="AlphaFoldDB" id="A0A9E2BFT8"/>
<dbReference type="GO" id="GO:0005829">
    <property type="term" value="C:cytosol"/>
    <property type="evidence" value="ECO:0007669"/>
    <property type="project" value="TreeGrafter"/>
</dbReference>
<feature type="binding site" evidence="8">
    <location>
        <position position="145"/>
    </location>
    <ligand>
        <name>Zn(2+)</name>
        <dbReference type="ChEBI" id="CHEBI:29105"/>
    </ligand>
</feature>
<feature type="binding site" evidence="8">
    <location>
        <begin position="15"/>
        <end position="22"/>
    </location>
    <ligand>
        <name>ATP</name>
        <dbReference type="ChEBI" id="CHEBI:30616"/>
    </ligand>
</feature>
<evidence type="ECO:0000256" key="2">
    <source>
        <dbReference type="ARBA" id="ARBA00012118"/>
    </source>
</evidence>
<keyword evidence="8" id="KW-0862">Zinc</keyword>
<dbReference type="EMBL" id="QLTW01000023">
    <property type="protein sequence ID" value="MBT9144803.1"/>
    <property type="molecule type" value="Genomic_DNA"/>
</dbReference>
<dbReference type="GO" id="GO:0071897">
    <property type="term" value="P:DNA biosynthetic process"/>
    <property type="evidence" value="ECO:0007669"/>
    <property type="project" value="UniProtKB-KW"/>
</dbReference>
<evidence type="ECO:0000256" key="4">
    <source>
        <dbReference type="ARBA" id="ARBA00022679"/>
    </source>
</evidence>
<dbReference type="GO" id="GO:0004797">
    <property type="term" value="F:thymidine kinase activity"/>
    <property type="evidence" value="ECO:0007669"/>
    <property type="project" value="UniProtKB-UniRule"/>
</dbReference>
<evidence type="ECO:0000256" key="10">
    <source>
        <dbReference type="PIRSR" id="PIRSR035805-2"/>
    </source>
</evidence>
<dbReference type="Gene3D" id="3.30.60.20">
    <property type="match status" value="1"/>
</dbReference>
<comment type="subcellular location">
    <subcellularLocation>
        <location evidence="8">Cytoplasm</location>
    </subcellularLocation>
</comment>
<name>A0A9E2BFT8_PSYF1</name>
<feature type="binding site" evidence="10">
    <location>
        <begin position="171"/>
        <end position="174"/>
    </location>
    <ligand>
        <name>substrate</name>
    </ligand>
</feature>
<feature type="binding site" evidence="8">
    <location>
        <position position="183"/>
    </location>
    <ligand>
        <name>Zn(2+)</name>
        <dbReference type="ChEBI" id="CHEBI:29105"/>
    </ligand>
</feature>
<evidence type="ECO:0000313" key="14">
    <source>
        <dbReference type="Proteomes" id="UP000811545"/>
    </source>
</evidence>
<dbReference type="GO" id="GO:0046104">
    <property type="term" value="P:thymidine metabolic process"/>
    <property type="evidence" value="ECO:0007669"/>
    <property type="project" value="TreeGrafter"/>
</dbReference>
<gene>
    <name evidence="8 13" type="primary">tdk</name>
    <name evidence="13" type="ORF">DDT42_00654</name>
</gene>
<comment type="catalytic activity">
    <reaction evidence="8 11">
        <text>thymidine + ATP = dTMP + ADP + H(+)</text>
        <dbReference type="Rhea" id="RHEA:19129"/>
        <dbReference type="ChEBI" id="CHEBI:15378"/>
        <dbReference type="ChEBI" id="CHEBI:17748"/>
        <dbReference type="ChEBI" id="CHEBI:30616"/>
        <dbReference type="ChEBI" id="CHEBI:63528"/>
        <dbReference type="ChEBI" id="CHEBI:456216"/>
        <dbReference type="EC" id="2.7.1.21"/>
    </reaction>
</comment>
<feature type="binding site" evidence="8">
    <location>
        <position position="186"/>
    </location>
    <ligand>
        <name>Zn(2+)</name>
        <dbReference type="ChEBI" id="CHEBI:29105"/>
    </ligand>
</feature>
<dbReference type="EC" id="2.7.1.21" evidence="2 8"/>
<keyword evidence="5 8" id="KW-0547">Nucleotide-binding</keyword>
<evidence type="ECO:0000313" key="13">
    <source>
        <dbReference type="EMBL" id="MBT9144803.1"/>
    </source>
</evidence>
<feature type="active site" description="Proton acceptor" evidence="8 9">
    <location>
        <position position="89"/>
    </location>
</feature>
<evidence type="ECO:0000256" key="11">
    <source>
        <dbReference type="RuleBase" id="RU000544"/>
    </source>
</evidence>
<dbReference type="GO" id="GO:0008270">
    <property type="term" value="F:zinc ion binding"/>
    <property type="evidence" value="ECO:0007669"/>
    <property type="project" value="UniProtKB-UniRule"/>
</dbReference>
<keyword evidence="8" id="KW-0479">Metal-binding</keyword>
<dbReference type="Gene3D" id="3.40.50.300">
    <property type="entry name" value="P-loop containing nucleotide triphosphate hydrolases"/>
    <property type="match status" value="1"/>
</dbReference>
<reference evidence="13 14" key="1">
    <citation type="journal article" date="2021" name="bioRxiv">
        <title>Unique metabolic strategies in Hadean analogues reveal hints for primordial physiology.</title>
        <authorList>
            <person name="Nobu M.K."/>
            <person name="Nakai R."/>
            <person name="Tamazawa S."/>
            <person name="Mori H."/>
            <person name="Toyoda A."/>
            <person name="Ijiri A."/>
            <person name="Suzuki S."/>
            <person name="Kurokawa K."/>
            <person name="Kamagata Y."/>
            <person name="Tamaki H."/>
        </authorList>
    </citation>
    <scope>NUCLEOTIDE SEQUENCE [LARGE SCALE GENOMIC DNA]</scope>
    <source>
        <strain evidence="13">BS525</strain>
    </source>
</reference>
<evidence type="ECO:0000256" key="1">
    <source>
        <dbReference type="ARBA" id="ARBA00007587"/>
    </source>
</evidence>
<evidence type="ECO:0000256" key="3">
    <source>
        <dbReference type="ARBA" id="ARBA00022634"/>
    </source>
</evidence>
<evidence type="ECO:0000256" key="7">
    <source>
        <dbReference type="ARBA" id="ARBA00022840"/>
    </source>
</evidence>
<dbReference type="InterPro" id="IPR020633">
    <property type="entry name" value="Thymidine_kinase_CS"/>
</dbReference>
<dbReference type="Proteomes" id="UP000811545">
    <property type="component" value="Unassembled WGS sequence"/>
</dbReference>
<dbReference type="SUPFAM" id="SSF57716">
    <property type="entry name" value="Glucocorticoid receptor-like (DNA-binding domain)"/>
    <property type="match status" value="1"/>
</dbReference>
<protein>
    <recommendedName>
        <fullName evidence="2 8">Thymidine kinase</fullName>
        <ecNumber evidence="2 8">2.7.1.21</ecNumber>
    </recommendedName>
</protein>
<dbReference type="PROSITE" id="PS00603">
    <property type="entry name" value="TK_CELLULAR_TYPE"/>
    <property type="match status" value="1"/>
</dbReference>
<evidence type="ECO:0000256" key="5">
    <source>
        <dbReference type="ARBA" id="ARBA00022741"/>
    </source>
</evidence>
<proteinExistence type="inferred from homology"/>
<dbReference type="PIRSF" id="PIRSF035805">
    <property type="entry name" value="TK_cell"/>
    <property type="match status" value="1"/>
</dbReference>
<dbReference type="InterPro" id="IPR027417">
    <property type="entry name" value="P-loop_NTPase"/>
</dbReference>
<keyword evidence="7 8" id="KW-0067">ATP-binding</keyword>
<keyword evidence="8" id="KW-0963">Cytoplasm</keyword>
<dbReference type="SUPFAM" id="SSF52540">
    <property type="entry name" value="P-loop containing nucleoside triphosphate hydrolases"/>
    <property type="match status" value="1"/>
</dbReference>
<evidence type="ECO:0000256" key="8">
    <source>
        <dbReference type="HAMAP-Rule" id="MF_00124"/>
    </source>
</evidence>
<dbReference type="PANTHER" id="PTHR11441:SF0">
    <property type="entry name" value="THYMIDINE KINASE, CYTOSOLIC"/>
    <property type="match status" value="1"/>
</dbReference>
<comment type="similarity">
    <text evidence="1 8 12">Belongs to the thymidine kinase family.</text>
</comment>
<keyword evidence="3 8" id="KW-0237">DNA synthesis</keyword>
<sequence length="200" mass="22440">MSYNSKMGSFEVITGCMFSGKSEELIRRIRRAEIAKQKVLVFKPLIDFRYSRKGVVSHSGVSIEAIPVENPEAILKHDVSEIQVVAIDEIQFFTTEIRYIIEKLVLNGIRVIAAGLDMDFRGEPFGPMPELMSMANKIDKLEAVCTVCGAPAYYTQRVITGVPASYFDPVILVGAQEAYEARCRMHHQVGNHPRNLYPNS</sequence>
<dbReference type="NCBIfam" id="NF003296">
    <property type="entry name" value="PRK04296.1-1"/>
    <property type="match status" value="1"/>
</dbReference>
<evidence type="ECO:0000256" key="6">
    <source>
        <dbReference type="ARBA" id="ARBA00022777"/>
    </source>
</evidence>
<feature type="binding site" evidence="8">
    <location>
        <position position="148"/>
    </location>
    <ligand>
        <name>Zn(2+)</name>
        <dbReference type="ChEBI" id="CHEBI:29105"/>
    </ligand>
</feature>
<comment type="subunit">
    <text evidence="8">Homotetramer.</text>
</comment>
<feature type="binding site" evidence="10">
    <location>
        <position position="179"/>
    </location>
    <ligand>
        <name>substrate</name>
    </ligand>
</feature>
<dbReference type="GO" id="GO:0005524">
    <property type="term" value="F:ATP binding"/>
    <property type="evidence" value="ECO:0007669"/>
    <property type="project" value="UniProtKB-UniRule"/>
</dbReference>
<feature type="binding site" evidence="8">
    <location>
        <begin position="88"/>
        <end position="91"/>
    </location>
    <ligand>
        <name>ATP</name>
        <dbReference type="ChEBI" id="CHEBI:30616"/>
    </ligand>
</feature>
<dbReference type="Pfam" id="PF00265">
    <property type="entry name" value="TK"/>
    <property type="match status" value="1"/>
</dbReference>
<keyword evidence="4 8" id="KW-0808">Transferase</keyword>
<accession>A0A9E2BFT8</accession>
<evidence type="ECO:0000256" key="12">
    <source>
        <dbReference type="RuleBase" id="RU004165"/>
    </source>
</evidence>
<comment type="caution">
    <text evidence="13">The sequence shown here is derived from an EMBL/GenBank/DDBJ whole genome shotgun (WGS) entry which is preliminary data.</text>
</comment>